<keyword evidence="2" id="KW-0040">ANK repeat</keyword>
<protein>
    <submittedName>
        <fullName evidence="4">Ankyrin repeat-containing domain protein</fullName>
    </submittedName>
</protein>
<keyword evidence="5" id="KW-1185">Reference proteome</keyword>
<dbReference type="PANTHER" id="PTHR24198">
    <property type="entry name" value="ANKYRIN REPEAT AND PROTEIN KINASE DOMAIN-CONTAINING PROTEIN"/>
    <property type="match status" value="1"/>
</dbReference>
<organism evidence="4 5">
    <name type="scientific">Aspergillus keveii</name>
    <dbReference type="NCBI Taxonomy" id="714993"/>
    <lineage>
        <taxon>Eukaryota</taxon>
        <taxon>Fungi</taxon>
        <taxon>Dikarya</taxon>
        <taxon>Ascomycota</taxon>
        <taxon>Pezizomycotina</taxon>
        <taxon>Eurotiomycetes</taxon>
        <taxon>Eurotiomycetidae</taxon>
        <taxon>Eurotiales</taxon>
        <taxon>Aspergillaceae</taxon>
        <taxon>Aspergillus</taxon>
        <taxon>Aspergillus subgen. Nidulantes</taxon>
    </lineage>
</organism>
<name>A0ABR4FIM1_9EURO</name>
<dbReference type="InterPro" id="IPR002110">
    <property type="entry name" value="Ankyrin_rpt"/>
</dbReference>
<sequence length="364" mass="41201">MHPTPLPLDIEYLILEELSYLVDDPTLDEYRTIQNCLCVCSRWHSTLQELLIRNNPAGALLRHLNKVGQLGVKRLAAEYVARTRNHHPDDDATTNTNTNSPSQRVILQHPKPYSSGISNDPRGEEYLAVLAKDLERCTRIAPRLGDLDSLRTCLEVGAAYNSWWMLVDAVSHDRRDIVQYILDAGYGFTDPERRRTCMTRLMQRAINNGRREIVAIFLDRGFDARDSLVDARILVDGRYRSATLVSYAASQRQVGVLDVLLQRGLSLEDSGVPVRPVYFAVKHDDMAMMEVFIKHGVDLSPGESGKDWPLKWAVQGGSVEMVRLLLEHAPLPRWGRFVKKILLQAVEERGDDGIRQVLASYGFL</sequence>
<dbReference type="InterPro" id="IPR036770">
    <property type="entry name" value="Ankyrin_rpt-contain_sf"/>
</dbReference>
<dbReference type="SMART" id="SM00248">
    <property type="entry name" value="ANK"/>
    <property type="match status" value="5"/>
</dbReference>
<reference evidence="4 5" key="1">
    <citation type="submission" date="2024-07" db="EMBL/GenBank/DDBJ databases">
        <title>Section-level genome sequencing and comparative genomics of Aspergillus sections Usti and Cavernicolus.</title>
        <authorList>
            <consortium name="Lawrence Berkeley National Laboratory"/>
            <person name="Nybo J.L."/>
            <person name="Vesth T.C."/>
            <person name="Theobald S."/>
            <person name="Frisvad J.C."/>
            <person name="Larsen T.O."/>
            <person name="Kjaerboelling I."/>
            <person name="Rothschild-Mancinelli K."/>
            <person name="Lyhne E.K."/>
            <person name="Kogle M.E."/>
            <person name="Barry K."/>
            <person name="Clum A."/>
            <person name="Na H."/>
            <person name="Ledsgaard L."/>
            <person name="Lin J."/>
            <person name="Lipzen A."/>
            <person name="Kuo A."/>
            <person name="Riley R."/>
            <person name="Mondo S."/>
            <person name="Labutti K."/>
            <person name="Haridas S."/>
            <person name="Pangalinan J."/>
            <person name="Salamov A.A."/>
            <person name="Simmons B.A."/>
            <person name="Magnuson J.K."/>
            <person name="Chen J."/>
            <person name="Drula E."/>
            <person name="Henrissat B."/>
            <person name="Wiebenga A."/>
            <person name="Lubbers R.J."/>
            <person name="Gomes A.C."/>
            <person name="Makela M.R."/>
            <person name="Stajich J."/>
            <person name="Grigoriev I.V."/>
            <person name="Mortensen U.H."/>
            <person name="De Vries R.P."/>
            <person name="Baker S.E."/>
            <person name="Andersen M.R."/>
        </authorList>
    </citation>
    <scope>NUCLEOTIDE SEQUENCE [LARGE SCALE GENOMIC DNA]</scope>
    <source>
        <strain evidence="4 5">CBS 209.92</strain>
    </source>
</reference>
<dbReference type="EMBL" id="JBFTWV010000268">
    <property type="protein sequence ID" value="KAL2783106.1"/>
    <property type="molecule type" value="Genomic_DNA"/>
</dbReference>
<proteinExistence type="predicted"/>
<comment type="caution">
    <text evidence="4">The sequence shown here is derived from an EMBL/GenBank/DDBJ whole genome shotgun (WGS) entry which is preliminary data.</text>
</comment>
<keyword evidence="1" id="KW-0677">Repeat</keyword>
<gene>
    <name evidence="4" type="ORF">BJX66DRAFT_319125</name>
</gene>
<feature type="region of interest" description="Disordered" evidence="3">
    <location>
        <begin position="84"/>
        <end position="103"/>
    </location>
</feature>
<dbReference type="Proteomes" id="UP001610563">
    <property type="component" value="Unassembled WGS sequence"/>
</dbReference>
<dbReference type="Gene3D" id="1.25.40.20">
    <property type="entry name" value="Ankyrin repeat-containing domain"/>
    <property type="match status" value="1"/>
</dbReference>
<dbReference type="SUPFAM" id="SSF48403">
    <property type="entry name" value="Ankyrin repeat"/>
    <property type="match status" value="1"/>
</dbReference>
<evidence type="ECO:0000256" key="2">
    <source>
        <dbReference type="ARBA" id="ARBA00023043"/>
    </source>
</evidence>
<evidence type="ECO:0000256" key="3">
    <source>
        <dbReference type="SAM" id="MobiDB-lite"/>
    </source>
</evidence>
<evidence type="ECO:0000313" key="4">
    <source>
        <dbReference type="EMBL" id="KAL2783106.1"/>
    </source>
</evidence>
<accession>A0ABR4FIM1</accession>
<dbReference type="PANTHER" id="PTHR24198:SF165">
    <property type="entry name" value="ANKYRIN REPEAT-CONTAINING PROTEIN-RELATED"/>
    <property type="match status" value="1"/>
</dbReference>
<evidence type="ECO:0000313" key="5">
    <source>
        <dbReference type="Proteomes" id="UP001610563"/>
    </source>
</evidence>
<evidence type="ECO:0000256" key="1">
    <source>
        <dbReference type="ARBA" id="ARBA00022737"/>
    </source>
</evidence>